<accession>A0ABN2IBL9</accession>
<keyword evidence="4" id="KW-1185">Reference proteome</keyword>
<sequence>MDSHFGLIVLVAVGALLVLVGLVYVGGGLAELRRHAMLRRQGRAARATLVSLRRSGGWGSRAVVRFRAAADRIVTTSSTASRSTRRLASSKTIRPGRQLTVRYLPDDPGNVLVDGFDTRTQPWTYLICGAAAIVAGLLLAAVSLPSLGWDFLHLG</sequence>
<name>A0ABN2IBL9_9ACTN</name>
<dbReference type="EMBL" id="BAAANY010000023">
    <property type="protein sequence ID" value="GAA1701908.1"/>
    <property type="molecule type" value="Genomic_DNA"/>
</dbReference>
<feature type="transmembrane region" description="Helical" evidence="1">
    <location>
        <begin position="6"/>
        <end position="30"/>
    </location>
</feature>
<reference evidence="3 4" key="1">
    <citation type="journal article" date="2019" name="Int. J. Syst. Evol. Microbiol.">
        <title>The Global Catalogue of Microorganisms (GCM) 10K type strain sequencing project: providing services to taxonomists for standard genome sequencing and annotation.</title>
        <authorList>
            <consortium name="The Broad Institute Genomics Platform"/>
            <consortium name="The Broad Institute Genome Sequencing Center for Infectious Disease"/>
            <person name="Wu L."/>
            <person name="Ma J."/>
        </authorList>
    </citation>
    <scope>NUCLEOTIDE SEQUENCE [LARGE SCALE GENOMIC DNA]</scope>
    <source>
        <strain evidence="3 4">JCM 14718</strain>
    </source>
</reference>
<evidence type="ECO:0000313" key="3">
    <source>
        <dbReference type="EMBL" id="GAA1701908.1"/>
    </source>
</evidence>
<evidence type="ECO:0000256" key="1">
    <source>
        <dbReference type="SAM" id="Phobius"/>
    </source>
</evidence>
<comment type="caution">
    <text evidence="3">The sequence shown here is derived from an EMBL/GenBank/DDBJ whole genome shotgun (WGS) entry which is preliminary data.</text>
</comment>
<dbReference type="Pfam" id="PF12158">
    <property type="entry name" value="DUF3592"/>
    <property type="match status" value="1"/>
</dbReference>
<protein>
    <recommendedName>
        <fullName evidence="2">DUF3592 domain-containing protein</fullName>
    </recommendedName>
</protein>
<dbReference type="Proteomes" id="UP001500618">
    <property type="component" value="Unassembled WGS sequence"/>
</dbReference>
<dbReference type="RefSeq" id="WP_344313580.1">
    <property type="nucleotide sequence ID" value="NZ_BAAANY010000023.1"/>
</dbReference>
<evidence type="ECO:0000313" key="4">
    <source>
        <dbReference type="Proteomes" id="UP001500618"/>
    </source>
</evidence>
<evidence type="ECO:0000259" key="2">
    <source>
        <dbReference type="Pfam" id="PF12158"/>
    </source>
</evidence>
<organism evidence="3 4">
    <name type="scientific">Fodinicola feengrottensis</name>
    <dbReference type="NCBI Taxonomy" id="435914"/>
    <lineage>
        <taxon>Bacteria</taxon>
        <taxon>Bacillati</taxon>
        <taxon>Actinomycetota</taxon>
        <taxon>Actinomycetes</taxon>
        <taxon>Mycobacteriales</taxon>
        <taxon>Fodinicola</taxon>
    </lineage>
</organism>
<keyword evidence="1" id="KW-1133">Transmembrane helix</keyword>
<feature type="transmembrane region" description="Helical" evidence="1">
    <location>
        <begin position="123"/>
        <end position="144"/>
    </location>
</feature>
<proteinExistence type="predicted"/>
<gene>
    <name evidence="3" type="ORF">GCM10009765_59350</name>
</gene>
<dbReference type="InterPro" id="IPR021994">
    <property type="entry name" value="DUF3592"/>
</dbReference>
<keyword evidence="1" id="KW-0472">Membrane</keyword>
<keyword evidence="1" id="KW-0812">Transmembrane</keyword>
<feature type="domain" description="DUF3592" evidence="2">
    <location>
        <begin position="47"/>
        <end position="116"/>
    </location>
</feature>